<organism evidence="2 3">
    <name type="scientific">Synaphobranchus kaupii</name>
    <name type="common">Kaup's arrowtooth eel</name>
    <dbReference type="NCBI Taxonomy" id="118154"/>
    <lineage>
        <taxon>Eukaryota</taxon>
        <taxon>Metazoa</taxon>
        <taxon>Chordata</taxon>
        <taxon>Craniata</taxon>
        <taxon>Vertebrata</taxon>
        <taxon>Euteleostomi</taxon>
        <taxon>Actinopterygii</taxon>
        <taxon>Neopterygii</taxon>
        <taxon>Teleostei</taxon>
        <taxon>Anguilliformes</taxon>
        <taxon>Synaphobranchidae</taxon>
        <taxon>Synaphobranchus</taxon>
    </lineage>
</organism>
<evidence type="ECO:0000313" key="2">
    <source>
        <dbReference type="EMBL" id="KAJ8343412.1"/>
    </source>
</evidence>
<dbReference type="AlphaFoldDB" id="A0A9Q1ER22"/>
<dbReference type="EMBL" id="JAINUF010000013">
    <property type="protein sequence ID" value="KAJ8343412.1"/>
    <property type="molecule type" value="Genomic_DNA"/>
</dbReference>
<evidence type="ECO:0000256" key="1">
    <source>
        <dbReference type="SAM" id="MobiDB-lite"/>
    </source>
</evidence>
<feature type="region of interest" description="Disordered" evidence="1">
    <location>
        <begin position="1"/>
        <end position="67"/>
    </location>
</feature>
<name>A0A9Q1ER22_SYNKA</name>
<accession>A0A9Q1ER22</accession>
<feature type="compositionally biased region" description="Low complexity" evidence="1">
    <location>
        <begin position="1"/>
        <end position="51"/>
    </location>
</feature>
<feature type="non-terminal residue" evidence="2">
    <location>
        <position position="1"/>
    </location>
</feature>
<feature type="compositionally biased region" description="Polar residues" evidence="1">
    <location>
        <begin position="52"/>
        <end position="67"/>
    </location>
</feature>
<comment type="caution">
    <text evidence="2">The sequence shown here is derived from an EMBL/GenBank/DDBJ whole genome shotgun (WGS) entry which is preliminary data.</text>
</comment>
<proteinExistence type="predicted"/>
<dbReference type="OrthoDB" id="8936140at2759"/>
<keyword evidence="3" id="KW-1185">Reference proteome</keyword>
<dbReference type="Proteomes" id="UP001152622">
    <property type="component" value="Chromosome 13"/>
</dbReference>
<sequence>ATPSPSTVTLPPTSCRPATPSPSTVTLPPTINLPATPSPSTVTLPPTSSCPANPSFSTTTNLPAAPSHSSTLKVLRSRQTQATCCFCNLRLNKKNLKTHIKRKHSSSNPDITARSHIFHHGMHNLQGPGAEA</sequence>
<evidence type="ECO:0000313" key="3">
    <source>
        <dbReference type="Proteomes" id="UP001152622"/>
    </source>
</evidence>
<reference evidence="2" key="1">
    <citation type="journal article" date="2023" name="Science">
        <title>Genome structures resolve the early diversification of teleost fishes.</title>
        <authorList>
            <person name="Parey E."/>
            <person name="Louis A."/>
            <person name="Montfort J."/>
            <person name="Bouchez O."/>
            <person name="Roques C."/>
            <person name="Iampietro C."/>
            <person name="Lluch J."/>
            <person name="Castinel A."/>
            <person name="Donnadieu C."/>
            <person name="Desvignes T."/>
            <person name="Floi Bucao C."/>
            <person name="Jouanno E."/>
            <person name="Wen M."/>
            <person name="Mejri S."/>
            <person name="Dirks R."/>
            <person name="Jansen H."/>
            <person name="Henkel C."/>
            <person name="Chen W.J."/>
            <person name="Zahm M."/>
            <person name="Cabau C."/>
            <person name="Klopp C."/>
            <person name="Thompson A.W."/>
            <person name="Robinson-Rechavi M."/>
            <person name="Braasch I."/>
            <person name="Lecointre G."/>
            <person name="Bobe J."/>
            <person name="Postlethwait J.H."/>
            <person name="Berthelot C."/>
            <person name="Roest Crollius H."/>
            <person name="Guiguen Y."/>
        </authorList>
    </citation>
    <scope>NUCLEOTIDE SEQUENCE</scope>
    <source>
        <strain evidence="2">WJC10195</strain>
    </source>
</reference>
<protein>
    <submittedName>
        <fullName evidence="2">Uncharacterized protein</fullName>
    </submittedName>
</protein>
<gene>
    <name evidence="2" type="ORF">SKAU_G00307410</name>
</gene>